<gene>
    <name evidence="1" type="ORF">D915_001247</name>
</gene>
<accession>A0A4E0S2R0</accession>
<organism evidence="1 2">
    <name type="scientific">Fasciola hepatica</name>
    <name type="common">Liver fluke</name>
    <dbReference type="NCBI Taxonomy" id="6192"/>
    <lineage>
        <taxon>Eukaryota</taxon>
        <taxon>Metazoa</taxon>
        <taxon>Spiralia</taxon>
        <taxon>Lophotrochozoa</taxon>
        <taxon>Platyhelminthes</taxon>
        <taxon>Trematoda</taxon>
        <taxon>Digenea</taxon>
        <taxon>Plagiorchiida</taxon>
        <taxon>Echinostomata</taxon>
        <taxon>Echinostomatoidea</taxon>
        <taxon>Fasciolidae</taxon>
        <taxon>Fasciola</taxon>
    </lineage>
</organism>
<reference evidence="1" key="1">
    <citation type="submission" date="2019-03" db="EMBL/GenBank/DDBJ databases">
        <title>Improved annotation for the trematode Fasciola hepatica.</title>
        <authorList>
            <person name="Choi Y.-J."/>
            <person name="Martin J."/>
            <person name="Mitreva M."/>
        </authorList>
    </citation>
    <scope>NUCLEOTIDE SEQUENCE [LARGE SCALE GENOMIC DNA]</scope>
</reference>
<dbReference type="Proteomes" id="UP000230066">
    <property type="component" value="Unassembled WGS sequence"/>
</dbReference>
<protein>
    <submittedName>
        <fullName evidence="1">Uncharacterized protein</fullName>
    </submittedName>
</protein>
<dbReference type="AlphaFoldDB" id="A0A4E0S2R0"/>
<evidence type="ECO:0000313" key="1">
    <source>
        <dbReference type="EMBL" id="THD27932.1"/>
    </source>
</evidence>
<dbReference type="EMBL" id="JXXN02000281">
    <property type="protein sequence ID" value="THD27932.1"/>
    <property type="molecule type" value="Genomic_DNA"/>
</dbReference>
<evidence type="ECO:0000313" key="2">
    <source>
        <dbReference type="Proteomes" id="UP000230066"/>
    </source>
</evidence>
<sequence length="380" mass="42089">MGKSNIRRLRAHWAKAIPDRPLALQLIKVRPFIYTACRLRQVTSDLIEQAEEPLAILTVTEPTNSPRQPQSSQQLTQLPLTKEAVLDGQSDPVDISLLSTLSEWADFVPAAIESSGSKHKENVETHQLNAVCEMVDLTQPNLAQSGLPKRVNSSDGKDAPSNLVCMVASTPKKESFTSQQPHELSSTPSIADRTRSFLRFPIDLIRNLVNRFAVRYEPLANPTPLDHPVELLEGPSALKRRKQTEDSSSTPEVVLRSLCYRLRKSYASSMLQKNRTGLRTTQHPGTGTSRPSLCAALIDSFMHDQVPFVDTTVDSIRDVCPETPELQSAPARITVKRKVNHSETNGINVLTEVVKEIAALNAITLSPSIEEKLRVIEETV</sequence>
<name>A0A4E0S2R0_FASHE</name>
<keyword evidence="2" id="KW-1185">Reference proteome</keyword>
<proteinExistence type="predicted"/>
<comment type="caution">
    <text evidence="1">The sequence shown here is derived from an EMBL/GenBank/DDBJ whole genome shotgun (WGS) entry which is preliminary data.</text>
</comment>